<dbReference type="SUPFAM" id="SSF102588">
    <property type="entry name" value="LmbE-like"/>
    <property type="match status" value="1"/>
</dbReference>
<dbReference type="EMBL" id="CP108110">
    <property type="protein sequence ID" value="WUQ83108.1"/>
    <property type="molecule type" value="Genomic_DNA"/>
</dbReference>
<keyword evidence="1" id="KW-0862">Zinc</keyword>
<organism evidence="2 3">
    <name type="scientific">Kitasatospora purpeofusca</name>
    <dbReference type="NCBI Taxonomy" id="67352"/>
    <lineage>
        <taxon>Bacteria</taxon>
        <taxon>Bacillati</taxon>
        <taxon>Actinomycetota</taxon>
        <taxon>Actinomycetes</taxon>
        <taxon>Kitasatosporales</taxon>
        <taxon>Streptomycetaceae</taxon>
        <taxon>Kitasatospora</taxon>
    </lineage>
</organism>
<dbReference type="InterPro" id="IPR003737">
    <property type="entry name" value="GlcNAc_PI_deacetylase-related"/>
</dbReference>
<reference evidence="2" key="1">
    <citation type="submission" date="2022-10" db="EMBL/GenBank/DDBJ databases">
        <title>The complete genomes of actinobacterial strains from the NBC collection.</title>
        <authorList>
            <person name="Joergensen T.S."/>
            <person name="Alvarez Arevalo M."/>
            <person name="Sterndorff E.B."/>
            <person name="Faurdal D."/>
            <person name="Vuksanovic O."/>
            <person name="Mourched A.-S."/>
            <person name="Charusanti P."/>
            <person name="Shaw S."/>
            <person name="Blin K."/>
            <person name="Weber T."/>
        </authorList>
    </citation>
    <scope>NUCLEOTIDE SEQUENCE</scope>
    <source>
        <strain evidence="2">NBC_00222</strain>
    </source>
</reference>
<dbReference type="Pfam" id="PF02585">
    <property type="entry name" value="PIG-L"/>
    <property type="match status" value="1"/>
</dbReference>
<evidence type="ECO:0000313" key="2">
    <source>
        <dbReference type="EMBL" id="WUQ83108.1"/>
    </source>
</evidence>
<dbReference type="InterPro" id="IPR024078">
    <property type="entry name" value="LmbE-like_dom_sf"/>
</dbReference>
<sequence length="206" mass="21901">MVAGTVPGSVLAVFAHPDDAELWAGATLALHAKCSSVTIAVPRRDDVRDAEARRGAAALGAGLHQVPRLDHALLQQLLLEERPEIVITHPLDDVHPEHRAVAATVLAAVPEPRIATGRPNRFYTCDTYNSLTLGGPVRADVIVDATATFDTKLAALREHASQPVEQHFGPMAENLGRLWGARIGTQYAEAFTAVPILGCLPGAAHL</sequence>
<keyword evidence="3" id="KW-1185">Reference proteome</keyword>
<dbReference type="RefSeq" id="WP_328954141.1">
    <property type="nucleotide sequence ID" value="NZ_CP108110.1"/>
</dbReference>
<evidence type="ECO:0000313" key="3">
    <source>
        <dbReference type="Proteomes" id="UP001432222"/>
    </source>
</evidence>
<accession>A0ABZ1TWH7</accession>
<proteinExistence type="predicted"/>
<gene>
    <name evidence="2" type="ORF">OHA16_09055</name>
</gene>
<evidence type="ECO:0008006" key="4">
    <source>
        <dbReference type="Google" id="ProtNLM"/>
    </source>
</evidence>
<name>A0ABZ1TWH7_9ACTN</name>
<protein>
    <recommendedName>
        <fullName evidence="4">LmbE family N-acetylglucosaminyl deacetylase</fullName>
    </recommendedName>
</protein>
<dbReference type="Gene3D" id="3.40.50.10320">
    <property type="entry name" value="LmbE-like"/>
    <property type="match status" value="1"/>
</dbReference>
<evidence type="ECO:0000256" key="1">
    <source>
        <dbReference type="ARBA" id="ARBA00022833"/>
    </source>
</evidence>
<dbReference type="Proteomes" id="UP001432222">
    <property type="component" value="Chromosome"/>
</dbReference>